<dbReference type="GO" id="GO:0006325">
    <property type="term" value="P:chromatin organization"/>
    <property type="evidence" value="ECO:0007669"/>
    <property type="project" value="UniProtKB-KW"/>
</dbReference>
<evidence type="ECO:0000259" key="19">
    <source>
        <dbReference type="Pfam" id="PF08263"/>
    </source>
</evidence>
<evidence type="ECO:0000256" key="2">
    <source>
        <dbReference type="ARBA" id="ARBA00004236"/>
    </source>
</evidence>
<dbReference type="Gene3D" id="3.80.10.10">
    <property type="entry name" value="Ribonuclease Inhibitor"/>
    <property type="match status" value="6"/>
</dbReference>
<feature type="transmembrane region" description="Helical" evidence="18">
    <location>
        <begin position="1035"/>
        <end position="1058"/>
    </location>
</feature>
<dbReference type="GO" id="GO:0006281">
    <property type="term" value="P:DNA repair"/>
    <property type="evidence" value="ECO:0007669"/>
    <property type="project" value="UniProtKB-KW"/>
</dbReference>
<dbReference type="InterPro" id="IPR013210">
    <property type="entry name" value="LRR_N_plant-typ"/>
</dbReference>
<evidence type="ECO:0000256" key="18">
    <source>
        <dbReference type="SAM" id="Phobius"/>
    </source>
</evidence>
<dbReference type="PANTHER" id="PTHR48065:SF69">
    <property type="entry name" value="OS07G0466500 PROTEIN"/>
    <property type="match status" value="1"/>
</dbReference>
<keyword evidence="12" id="KW-0156">Chromatin regulator</keyword>
<keyword evidence="8" id="KW-0433">Leucine-rich repeat</keyword>
<comment type="similarity">
    <text evidence="5">Belongs to the Tonsoku family.</text>
</comment>
<name>A0AAV1E8W9_OLDCO</name>
<evidence type="ECO:0000256" key="14">
    <source>
        <dbReference type="ARBA" id="ARBA00023136"/>
    </source>
</evidence>
<keyword evidence="21" id="KW-1185">Reference proteome</keyword>
<evidence type="ECO:0000256" key="8">
    <source>
        <dbReference type="ARBA" id="ARBA00022614"/>
    </source>
</evidence>
<keyword evidence="6" id="KW-0158">Chromosome</keyword>
<dbReference type="Gene3D" id="1.25.40.10">
    <property type="entry name" value="Tetratricopeptide repeat domain"/>
    <property type="match status" value="1"/>
</dbReference>
<keyword evidence="15" id="KW-0325">Glycoprotein</keyword>
<evidence type="ECO:0000313" key="21">
    <source>
        <dbReference type="Proteomes" id="UP001161247"/>
    </source>
</evidence>
<keyword evidence="9 18" id="KW-0812">Transmembrane</keyword>
<keyword evidence="10" id="KW-0677">Repeat</keyword>
<evidence type="ECO:0000256" key="5">
    <source>
        <dbReference type="ARBA" id="ARBA00010999"/>
    </source>
</evidence>
<dbReference type="SMART" id="SM00028">
    <property type="entry name" value="TPR"/>
    <property type="match status" value="3"/>
</dbReference>
<evidence type="ECO:0000256" key="15">
    <source>
        <dbReference type="ARBA" id="ARBA00023180"/>
    </source>
</evidence>
<sequence>MEDNSKMWTDLLLQAAMILFTVFMLLYMQNIPQKFFSKLRLRGRTNLEAKRHFIRGAQLFAQAKSAKDRPSSAAAAKSAEEEANLAISMDPKDAAAHILKALVLELRGLKSAALESLDTALSRGLARSLSGDERGDALFKRAELRAAMSRRGQVDSAIDDLVESLKLKGDNVKAYCLLGECYEKKGMKKEAQKAYEDGLIVQPNYSVAREALDRSNGYVNEDERRALLQLRDSLNYPNGTALVQEWVGDQYCDWEGVFCASNSDGGVRVLNLDLTSKRQKGLGIWYPNASLISRFENLESLYLSGNYIGSWVMPEALCKLSNLKLLDLSSNPLQADIVPDFKTCNLSSLEELQISNIFLTGRPPIPVLRSLCGLKNLRSLDLSYNGINDGQLPPCLPSNLTLLESLDLSQNNLWNSSRVVADLCSLRNLRKLDLSDNSRDDVSIPSCLFHSQSPIESLDISLNNLKGSSNIFSDICKLKSLQMLDLKGNLIQGEIDPCLSKLTSLVSLDLSANFLAGNIPSTMFNNLTSLETLIISDNKLTGKLYFAALANLSNLEDIDLSNNDLLVITESPSWTPSFQLVSLNLRNCGLNRYNGSAVPSFISSQKKIRVIFLSYNSLVGALPSWLLYNTTVELLSLRANSFSGEIPESSSSLAPSNVLMLDISDNQLYGLLPRTIHQLFPKLFYINMSFNALVGEIPSAYGNLTDLEVLDLSNNFLQGKIPLSLRQNHTSLAQLVLSNSNFLGQNVPSFTNMSNLAYLLLQNVGFSGYISNTMMNLPVLKVLDISWNSISGEIPNWFDTFPNLGIILLSRNQFHGNIPSSMCRMQNLNVLDISANYIIGSIPSCLSNITSWKKELGLLLPSFMWLSDAYVNYRVKVSLTAKGNSQPYEGIPLSFVTAIDLSLNQLTGEIPSQLGELVVLRSLNLSFNALSSLIPKSIAAMKQIESLDLSHNQLEGSIPPEMIDLHFISTFNVSHNNLKGSIPFENNFRTFDESSYLGNAGLCGPPLHASCSTQNNKLPDQNEEEDETGFADDDFFYFSCIAVSYVLGFWVVILPLILSKSWRYKYYAGVDSCISICCNKFSSFWSGSWNC</sequence>
<evidence type="ECO:0000256" key="6">
    <source>
        <dbReference type="ARBA" id="ARBA00022454"/>
    </source>
</evidence>
<dbReference type="InterPro" id="IPR003591">
    <property type="entry name" value="Leu-rich_rpt_typical-subtyp"/>
</dbReference>
<keyword evidence="16" id="KW-0234">DNA repair</keyword>
<keyword evidence="17" id="KW-0802">TPR repeat</keyword>
<comment type="similarity">
    <text evidence="4">Belongs to the RLP family.</text>
</comment>
<dbReference type="SMART" id="SM00365">
    <property type="entry name" value="LRR_SD22"/>
    <property type="match status" value="8"/>
</dbReference>
<dbReference type="AlphaFoldDB" id="A0AAV1E8W9"/>
<evidence type="ECO:0000256" key="10">
    <source>
        <dbReference type="ARBA" id="ARBA00022737"/>
    </source>
</evidence>
<keyword evidence="11" id="KW-0227">DNA damage</keyword>
<dbReference type="Pfam" id="PF00560">
    <property type="entry name" value="LRR_1"/>
    <property type="match status" value="6"/>
</dbReference>
<evidence type="ECO:0000256" key="9">
    <source>
        <dbReference type="ARBA" id="ARBA00022692"/>
    </source>
</evidence>
<dbReference type="InterPro" id="IPR032675">
    <property type="entry name" value="LRR_dom_sf"/>
</dbReference>
<reference evidence="20" key="1">
    <citation type="submission" date="2023-03" db="EMBL/GenBank/DDBJ databases">
        <authorList>
            <person name="Julca I."/>
        </authorList>
    </citation>
    <scope>NUCLEOTIDE SEQUENCE</scope>
</reference>
<dbReference type="FunFam" id="3.80.10.10:FF:000095">
    <property type="entry name" value="LRR receptor-like serine/threonine-protein kinase GSO1"/>
    <property type="match status" value="1"/>
</dbReference>
<evidence type="ECO:0000256" key="3">
    <source>
        <dbReference type="ARBA" id="ARBA00004286"/>
    </source>
</evidence>
<evidence type="ECO:0000256" key="11">
    <source>
        <dbReference type="ARBA" id="ARBA00022763"/>
    </source>
</evidence>
<dbReference type="InterPro" id="IPR011990">
    <property type="entry name" value="TPR-like_helical_dom_sf"/>
</dbReference>
<keyword evidence="13 18" id="KW-1133">Transmembrane helix</keyword>
<dbReference type="SMART" id="SM00369">
    <property type="entry name" value="LRR_TYP"/>
    <property type="match status" value="11"/>
</dbReference>
<keyword evidence="7" id="KW-1003">Cell membrane</keyword>
<feature type="transmembrane region" description="Helical" evidence="18">
    <location>
        <begin position="12"/>
        <end position="28"/>
    </location>
</feature>
<evidence type="ECO:0000256" key="16">
    <source>
        <dbReference type="ARBA" id="ARBA00023204"/>
    </source>
</evidence>
<evidence type="ECO:0000256" key="7">
    <source>
        <dbReference type="ARBA" id="ARBA00022475"/>
    </source>
</evidence>
<evidence type="ECO:0000256" key="4">
    <source>
        <dbReference type="ARBA" id="ARBA00009592"/>
    </source>
</evidence>
<protein>
    <submittedName>
        <fullName evidence="20">OLC1v1017186C2</fullName>
    </submittedName>
</protein>
<comment type="subcellular location">
    <subcellularLocation>
        <location evidence="2">Cell membrane</location>
    </subcellularLocation>
    <subcellularLocation>
        <location evidence="3">Chromosome</location>
    </subcellularLocation>
    <subcellularLocation>
        <location evidence="1">Membrane</location>
        <topology evidence="1">Single-pass membrane protein</topology>
    </subcellularLocation>
</comment>
<dbReference type="GO" id="GO:0051707">
    <property type="term" value="P:response to other organism"/>
    <property type="evidence" value="ECO:0007669"/>
    <property type="project" value="UniProtKB-ARBA"/>
</dbReference>
<dbReference type="PANTHER" id="PTHR48065">
    <property type="entry name" value="OS10G0469600 PROTEIN"/>
    <property type="match status" value="1"/>
</dbReference>
<dbReference type="PROSITE" id="PS50005">
    <property type="entry name" value="TPR"/>
    <property type="match status" value="1"/>
</dbReference>
<dbReference type="Pfam" id="PF08263">
    <property type="entry name" value="LRRNT_2"/>
    <property type="match status" value="1"/>
</dbReference>
<accession>A0AAV1E8W9</accession>
<dbReference type="SUPFAM" id="SSF48452">
    <property type="entry name" value="TPR-like"/>
    <property type="match status" value="1"/>
</dbReference>
<organism evidence="20 21">
    <name type="scientific">Oldenlandia corymbosa var. corymbosa</name>
    <dbReference type="NCBI Taxonomy" id="529605"/>
    <lineage>
        <taxon>Eukaryota</taxon>
        <taxon>Viridiplantae</taxon>
        <taxon>Streptophyta</taxon>
        <taxon>Embryophyta</taxon>
        <taxon>Tracheophyta</taxon>
        <taxon>Spermatophyta</taxon>
        <taxon>Magnoliopsida</taxon>
        <taxon>eudicotyledons</taxon>
        <taxon>Gunneridae</taxon>
        <taxon>Pentapetalae</taxon>
        <taxon>asterids</taxon>
        <taxon>lamiids</taxon>
        <taxon>Gentianales</taxon>
        <taxon>Rubiaceae</taxon>
        <taxon>Rubioideae</taxon>
        <taxon>Spermacoceae</taxon>
        <taxon>Hedyotis-Oldenlandia complex</taxon>
        <taxon>Oldenlandia</taxon>
    </lineage>
</organism>
<evidence type="ECO:0000256" key="13">
    <source>
        <dbReference type="ARBA" id="ARBA00022989"/>
    </source>
</evidence>
<evidence type="ECO:0000313" key="20">
    <source>
        <dbReference type="EMBL" id="CAI9116116.1"/>
    </source>
</evidence>
<dbReference type="GO" id="GO:0006952">
    <property type="term" value="P:defense response"/>
    <property type="evidence" value="ECO:0007669"/>
    <property type="project" value="UniProtKB-ARBA"/>
</dbReference>
<evidence type="ECO:0000256" key="1">
    <source>
        <dbReference type="ARBA" id="ARBA00004167"/>
    </source>
</evidence>
<dbReference type="FunFam" id="3.80.10.10:FF:000213">
    <property type="entry name" value="Tyrosine-sulfated glycopeptide receptor 1"/>
    <property type="match status" value="1"/>
</dbReference>
<dbReference type="GO" id="GO:0005694">
    <property type="term" value="C:chromosome"/>
    <property type="evidence" value="ECO:0007669"/>
    <property type="project" value="UniProtKB-SubCell"/>
</dbReference>
<feature type="domain" description="Leucine-rich repeat-containing N-terminal plant-type" evidence="19">
    <location>
        <begin position="221"/>
        <end position="259"/>
    </location>
</feature>
<keyword evidence="14 18" id="KW-0472">Membrane</keyword>
<dbReference type="GO" id="GO:0005886">
    <property type="term" value="C:plasma membrane"/>
    <property type="evidence" value="ECO:0007669"/>
    <property type="project" value="UniProtKB-SubCell"/>
</dbReference>
<dbReference type="SUPFAM" id="SSF52058">
    <property type="entry name" value="L domain-like"/>
    <property type="match status" value="2"/>
</dbReference>
<evidence type="ECO:0000256" key="17">
    <source>
        <dbReference type="PROSITE-ProRule" id="PRU00339"/>
    </source>
</evidence>
<evidence type="ECO:0000256" key="12">
    <source>
        <dbReference type="ARBA" id="ARBA00022853"/>
    </source>
</evidence>
<dbReference type="EMBL" id="OX459125">
    <property type="protein sequence ID" value="CAI9116116.1"/>
    <property type="molecule type" value="Genomic_DNA"/>
</dbReference>
<dbReference type="InterPro" id="IPR001611">
    <property type="entry name" value="Leu-rich_rpt"/>
</dbReference>
<dbReference type="Pfam" id="PF13855">
    <property type="entry name" value="LRR_8"/>
    <property type="match status" value="2"/>
</dbReference>
<dbReference type="PROSITE" id="PS51450">
    <property type="entry name" value="LRR"/>
    <property type="match status" value="3"/>
</dbReference>
<dbReference type="InterPro" id="IPR019734">
    <property type="entry name" value="TPR_rpt"/>
</dbReference>
<proteinExistence type="inferred from homology"/>
<feature type="repeat" description="TPR" evidence="17">
    <location>
        <begin position="172"/>
        <end position="205"/>
    </location>
</feature>
<dbReference type="Proteomes" id="UP001161247">
    <property type="component" value="Chromosome 8"/>
</dbReference>
<gene>
    <name evidence="20" type="ORF">OLC1_LOCUS22496</name>
</gene>